<dbReference type="Pfam" id="PF00018">
    <property type="entry name" value="SH3_1"/>
    <property type="match status" value="1"/>
</dbReference>
<feature type="compositionally biased region" description="Low complexity" evidence="4">
    <location>
        <begin position="357"/>
        <end position="368"/>
    </location>
</feature>
<evidence type="ECO:0000313" key="6">
    <source>
        <dbReference type="EMBL" id="KAG5417369.1"/>
    </source>
</evidence>
<comment type="similarity">
    <text evidence="1">Belongs to the SH3YL1 family.</text>
</comment>
<dbReference type="GO" id="GO:0035091">
    <property type="term" value="F:phosphatidylinositol binding"/>
    <property type="evidence" value="ECO:0007669"/>
    <property type="project" value="TreeGrafter"/>
</dbReference>
<dbReference type="GO" id="GO:0030479">
    <property type="term" value="C:actin cortical patch"/>
    <property type="evidence" value="ECO:0007669"/>
    <property type="project" value="TreeGrafter"/>
</dbReference>
<evidence type="ECO:0000313" key="7">
    <source>
        <dbReference type="Proteomes" id="UP000669133"/>
    </source>
</evidence>
<dbReference type="CDD" id="cd11525">
    <property type="entry name" value="SYLF_SH3YL1_like"/>
    <property type="match status" value="1"/>
</dbReference>
<dbReference type="InterPro" id="IPR007461">
    <property type="entry name" value="Ysc84_actin-binding"/>
</dbReference>
<dbReference type="GO" id="GO:0051017">
    <property type="term" value="P:actin filament bundle assembly"/>
    <property type="evidence" value="ECO:0007669"/>
    <property type="project" value="TreeGrafter"/>
</dbReference>
<dbReference type="FunFam" id="2.30.30.40:FF:000100">
    <property type="entry name" value="SH3 domain-containing YSC84-like protein 1"/>
    <property type="match status" value="1"/>
</dbReference>
<feature type="domain" description="SH3" evidence="5">
    <location>
        <begin position="429"/>
        <end position="488"/>
    </location>
</feature>
<dbReference type="PANTHER" id="PTHR15629:SF2">
    <property type="entry name" value="SH3 DOMAIN-CONTAINING YSC84-LIKE PROTEIN 1"/>
    <property type="match status" value="1"/>
</dbReference>
<dbReference type="Gene3D" id="2.30.30.40">
    <property type="entry name" value="SH3 Domains"/>
    <property type="match status" value="1"/>
</dbReference>
<dbReference type="GeneID" id="93653631"/>
<dbReference type="Pfam" id="PF04366">
    <property type="entry name" value="Ysc84"/>
    <property type="match status" value="1"/>
</dbReference>
<dbReference type="Proteomes" id="UP000669133">
    <property type="component" value="Unassembled WGS sequence"/>
</dbReference>
<dbReference type="SUPFAM" id="SSF50044">
    <property type="entry name" value="SH3-domain"/>
    <property type="match status" value="1"/>
</dbReference>
<proteinExistence type="inferred from homology"/>
<feature type="compositionally biased region" description="Acidic residues" evidence="4">
    <location>
        <begin position="276"/>
        <end position="289"/>
    </location>
</feature>
<keyword evidence="2 3" id="KW-0728">SH3 domain</keyword>
<feature type="region of interest" description="Disordered" evidence="4">
    <location>
        <begin position="238"/>
        <end position="426"/>
    </location>
</feature>
<dbReference type="OrthoDB" id="443981at2759"/>
<dbReference type="CDD" id="cd11842">
    <property type="entry name" value="SH3_Ysc84p_like"/>
    <property type="match status" value="1"/>
</dbReference>
<dbReference type="InterPro" id="IPR051702">
    <property type="entry name" value="SH3_domain_YSC84-like"/>
</dbReference>
<dbReference type="PANTHER" id="PTHR15629">
    <property type="entry name" value="SH3YL1 PROTEIN"/>
    <property type="match status" value="1"/>
</dbReference>
<evidence type="ECO:0000256" key="1">
    <source>
        <dbReference type="ARBA" id="ARBA00007761"/>
    </source>
</evidence>
<dbReference type="InterPro" id="IPR033643">
    <property type="entry name" value="SYLF_SH3YL1-like"/>
</dbReference>
<reference evidence="6 7" key="1">
    <citation type="submission" date="2020-12" db="EMBL/GenBank/DDBJ databases">
        <title>Effect of drift, selection, and recombination on the evolution of hybrid genomes in Candida yeast pathogens.</title>
        <authorList>
            <person name="Mixao V."/>
            <person name="Ksiezopolska E."/>
            <person name="Saus E."/>
            <person name="Boekhout T."/>
            <person name="Gacser A."/>
            <person name="Gabaldon T."/>
        </authorList>
    </citation>
    <scope>NUCLEOTIDE SEQUENCE [LARGE SCALE GENOMIC DNA]</scope>
    <source>
        <strain evidence="6 7">BP57</strain>
    </source>
</reference>
<dbReference type="EMBL" id="JAEOAQ010000007">
    <property type="protein sequence ID" value="KAG5417369.1"/>
    <property type="molecule type" value="Genomic_DNA"/>
</dbReference>
<dbReference type="SMART" id="SM00326">
    <property type="entry name" value="SH3"/>
    <property type="match status" value="1"/>
</dbReference>
<name>A0A8H7ZBC1_9ASCO</name>
<dbReference type="PROSITE" id="PS50002">
    <property type="entry name" value="SH3"/>
    <property type="match status" value="1"/>
</dbReference>
<dbReference type="InterPro" id="IPR001452">
    <property type="entry name" value="SH3_domain"/>
</dbReference>
<dbReference type="PRINTS" id="PR00452">
    <property type="entry name" value="SH3DOMAIN"/>
</dbReference>
<evidence type="ECO:0000256" key="3">
    <source>
        <dbReference type="PROSITE-ProRule" id="PRU00192"/>
    </source>
</evidence>
<dbReference type="RefSeq" id="XP_067546485.1">
    <property type="nucleotide sequence ID" value="XM_067694135.1"/>
</dbReference>
<evidence type="ECO:0000259" key="5">
    <source>
        <dbReference type="PROSITE" id="PS50002"/>
    </source>
</evidence>
<accession>A0A8H7ZBC1</accession>
<dbReference type="GO" id="GO:0030447">
    <property type="term" value="P:filamentous growth"/>
    <property type="evidence" value="ECO:0007669"/>
    <property type="project" value="UniProtKB-ARBA"/>
</dbReference>
<protein>
    <recommendedName>
        <fullName evidence="5">SH3 domain-containing protein</fullName>
    </recommendedName>
</protein>
<feature type="compositionally biased region" description="Basic and acidic residues" evidence="4">
    <location>
        <begin position="303"/>
        <end position="324"/>
    </location>
</feature>
<dbReference type="GO" id="GO:0051666">
    <property type="term" value="P:actin cortical patch localization"/>
    <property type="evidence" value="ECO:0007669"/>
    <property type="project" value="TreeGrafter"/>
</dbReference>
<dbReference type="GO" id="GO:0051015">
    <property type="term" value="F:actin filament binding"/>
    <property type="evidence" value="ECO:0007669"/>
    <property type="project" value="TreeGrafter"/>
</dbReference>
<dbReference type="AlphaFoldDB" id="A0A8H7ZBC1"/>
<evidence type="ECO:0000256" key="4">
    <source>
        <dbReference type="SAM" id="MobiDB-lite"/>
    </source>
</evidence>
<evidence type="ECO:0000256" key="2">
    <source>
        <dbReference type="ARBA" id="ARBA00022443"/>
    </source>
</evidence>
<gene>
    <name evidence="6" type="ORF">I9W82_005002</name>
</gene>
<organism evidence="6 7">
    <name type="scientific">Candida metapsilosis</name>
    <dbReference type="NCBI Taxonomy" id="273372"/>
    <lineage>
        <taxon>Eukaryota</taxon>
        <taxon>Fungi</taxon>
        <taxon>Dikarya</taxon>
        <taxon>Ascomycota</taxon>
        <taxon>Saccharomycotina</taxon>
        <taxon>Pichiomycetes</taxon>
        <taxon>Debaryomycetaceae</taxon>
        <taxon>Candida/Lodderomyces clade</taxon>
        <taxon>Candida</taxon>
    </lineage>
</organism>
<comment type="caution">
    <text evidence="6">The sequence shown here is derived from an EMBL/GenBank/DDBJ whole genome shotgun (WGS) entry which is preliminary data.</text>
</comment>
<sequence length="488" mass="51926">MGISNPIPRSLRSESKKAAKTLASFIKPNQIAGPDQIIPPRILKNAKGLAVITVLKAGFLFSGRAGSGVIVARLPDGTWSPPSAIVTAGAGAGGMIGAELTDFVFVLNTKAAVDTFAQMGSVTLGTNVSVAAGPLGRSAEAAGTASLSSVSAVFAYSKTKGLYAGVSLEGSVLMERREANRNFYGNNCKARNILAGEVDTPPACDSLMRVLNSRVFNNRIDYDDEDFYDDEYYDDIPSEFSDTTSEYSNRRRRSSAGARAGGGTGGGRRRRRYSDEYSDDDYYSDEDDYYGGRGGGHGGRRDRRYDDYDHGRRDRHYDDYDSGRRDRRPRANTGSSLGGGGGSGSGSGSGSGGFSSGGRSASTSKTGSAWEDDIYDSGYNGKTRSRGNSDVDRLNARLGNTRLSPNRSGAAPSRPSALSKPNFGGAPKTNANQAIALYSFKGEQSGDLPFKKGDVIDILKKTDTVDDWWTGRANGLTGIFPANYVELV</sequence>
<keyword evidence="7" id="KW-1185">Reference proteome</keyword>
<dbReference type="InterPro" id="IPR036028">
    <property type="entry name" value="SH3-like_dom_sf"/>
</dbReference>
<feature type="compositionally biased region" description="Gly residues" evidence="4">
    <location>
        <begin position="336"/>
        <end position="356"/>
    </location>
</feature>